<reference evidence="2" key="1">
    <citation type="submission" date="2018-05" db="EMBL/GenBank/DDBJ databases">
        <authorList>
            <person name="Lanie J.A."/>
            <person name="Ng W.-L."/>
            <person name="Kazmierczak K.M."/>
            <person name="Andrzejewski T.M."/>
            <person name="Davidsen T.M."/>
            <person name="Wayne K.J."/>
            <person name="Tettelin H."/>
            <person name="Glass J.I."/>
            <person name="Rusch D."/>
            <person name="Podicherti R."/>
            <person name="Tsui H.-C.T."/>
            <person name="Winkler M.E."/>
        </authorList>
    </citation>
    <scope>NUCLEOTIDE SEQUENCE</scope>
</reference>
<dbReference type="SUPFAM" id="SSF52833">
    <property type="entry name" value="Thioredoxin-like"/>
    <property type="match status" value="1"/>
</dbReference>
<gene>
    <name evidence="2" type="ORF">METZ01_LOCUS101968</name>
</gene>
<name>A0A381W9F9_9ZZZZ</name>
<dbReference type="Gene3D" id="3.40.30.10">
    <property type="entry name" value="Glutaredoxin"/>
    <property type="match status" value="1"/>
</dbReference>
<evidence type="ECO:0000259" key="1">
    <source>
        <dbReference type="Pfam" id="PF00462"/>
    </source>
</evidence>
<dbReference type="InterPro" id="IPR036249">
    <property type="entry name" value="Thioredoxin-like_sf"/>
</dbReference>
<accession>A0A381W9F9</accession>
<organism evidence="2">
    <name type="scientific">marine metagenome</name>
    <dbReference type="NCBI Taxonomy" id="408172"/>
    <lineage>
        <taxon>unclassified sequences</taxon>
        <taxon>metagenomes</taxon>
        <taxon>ecological metagenomes</taxon>
    </lineage>
</organism>
<sequence length="79" mass="8924">MSDIKVYGTTWCGDCTRAKLFMDENGISYDWTDVDEETQYQDYIKGLNNGQMRVPTIIFPDGSILVEPSNEELAGKIPV</sequence>
<dbReference type="EMBL" id="UINC01011098">
    <property type="protein sequence ID" value="SVA49114.1"/>
    <property type="molecule type" value="Genomic_DNA"/>
</dbReference>
<dbReference type="CDD" id="cd02976">
    <property type="entry name" value="NrdH"/>
    <property type="match status" value="1"/>
</dbReference>
<proteinExistence type="predicted"/>
<dbReference type="AlphaFoldDB" id="A0A381W9F9"/>
<dbReference type="Pfam" id="PF00462">
    <property type="entry name" value="Glutaredoxin"/>
    <property type="match status" value="1"/>
</dbReference>
<dbReference type="InterPro" id="IPR002109">
    <property type="entry name" value="Glutaredoxin"/>
</dbReference>
<feature type="domain" description="Glutaredoxin" evidence="1">
    <location>
        <begin position="4"/>
        <end position="59"/>
    </location>
</feature>
<evidence type="ECO:0000313" key="2">
    <source>
        <dbReference type="EMBL" id="SVA49114.1"/>
    </source>
</evidence>
<dbReference type="PROSITE" id="PS51354">
    <property type="entry name" value="GLUTAREDOXIN_2"/>
    <property type="match status" value="1"/>
</dbReference>
<protein>
    <recommendedName>
        <fullName evidence="1">Glutaredoxin domain-containing protein</fullName>
    </recommendedName>
</protein>